<keyword evidence="2" id="KW-0805">Transcription regulation</keyword>
<evidence type="ECO:0000256" key="2">
    <source>
        <dbReference type="ARBA" id="ARBA00023015"/>
    </source>
</evidence>
<dbReference type="PANTHER" id="PTHR34824">
    <property type="entry name" value="HEAT-INDUCIBLE TRANSCRIPTION REPRESSOR HRCA"/>
    <property type="match status" value="1"/>
</dbReference>
<dbReference type="EMBL" id="AP024819">
    <property type="protein sequence ID" value="BCZ19899.1"/>
    <property type="molecule type" value="Genomic_DNA"/>
</dbReference>
<protein>
    <submittedName>
        <fullName evidence="5">Heat-inducible transcription repressor HrcA</fullName>
    </submittedName>
</protein>
<evidence type="ECO:0000313" key="5">
    <source>
        <dbReference type="EMBL" id="BCZ19899.1"/>
    </source>
</evidence>
<name>A0ABN6I8G7_9HELI</name>
<organism evidence="5 6">
    <name type="scientific">Helicobacter gastrofelis</name>
    <dbReference type="NCBI Taxonomy" id="2849642"/>
    <lineage>
        <taxon>Bacteria</taxon>
        <taxon>Pseudomonadati</taxon>
        <taxon>Campylobacterota</taxon>
        <taxon>Epsilonproteobacteria</taxon>
        <taxon>Campylobacterales</taxon>
        <taxon>Helicobacteraceae</taxon>
        <taxon>Helicobacter</taxon>
    </lineage>
</organism>
<evidence type="ECO:0000256" key="3">
    <source>
        <dbReference type="ARBA" id="ARBA00023016"/>
    </source>
</evidence>
<reference evidence="5 6" key="1">
    <citation type="submission" date="2021-07" db="EMBL/GenBank/DDBJ databases">
        <title>Novel Helicobacter sp. Isolated from a cat.</title>
        <authorList>
            <person name="Rimbara E."/>
            <person name="Suzuki M."/>
        </authorList>
    </citation>
    <scope>NUCLEOTIDE SEQUENCE [LARGE SCALE GENOMIC DNA]</scope>
    <source>
        <strain evidence="6">NHP19-012</strain>
    </source>
</reference>
<dbReference type="PANTHER" id="PTHR34824:SF1">
    <property type="entry name" value="HEAT-INDUCIBLE TRANSCRIPTION REPRESSOR HRCA"/>
    <property type="match status" value="1"/>
</dbReference>
<proteinExistence type="predicted"/>
<dbReference type="SUPFAM" id="SSF46785">
    <property type="entry name" value="Winged helix' DNA-binding domain"/>
    <property type="match status" value="1"/>
</dbReference>
<keyword evidence="3" id="KW-0346">Stress response</keyword>
<gene>
    <name evidence="5" type="primary">hrcA</name>
    <name evidence="5" type="ORF">NHP190012_15410</name>
</gene>
<evidence type="ECO:0000313" key="6">
    <source>
        <dbReference type="Proteomes" id="UP000826146"/>
    </source>
</evidence>
<dbReference type="RefSeq" id="WP_221271809.1">
    <property type="nucleotide sequence ID" value="NZ_AP024819.1"/>
</dbReference>
<evidence type="ECO:0000256" key="1">
    <source>
        <dbReference type="ARBA" id="ARBA00022491"/>
    </source>
</evidence>
<dbReference type="Proteomes" id="UP000826146">
    <property type="component" value="Chromosome"/>
</dbReference>
<accession>A0ABN6I8G7</accession>
<dbReference type="InterPro" id="IPR002571">
    <property type="entry name" value="HrcA"/>
</dbReference>
<keyword evidence="6" id="KW-1185">Reference proteome</keyword>
<dbReference type="InterPro" id="IPR036390">
    <property type="entry name" value="WH_DNA-bd_sf"/>
</dbReference>
<keyword evidence="1" id="KW-0678">Repressor</keyword>
<keyword evidence="4" id="KW-0804">Transcription</keyword>
<sequence>MGVKKEWLLDAFIKTYLYNHAPVGSESLRLALQAQAVQISSATIRNYFKRLTSEGAICQSHSSSGRVPTTQALKDYWRSKLTLSTPLEVDLDKLQRASESYRIFSMVERYQKATLQAVHNHAGQFLILDFGNSTPALLAYNKKLEGFIKDLIGLECKAIQELALSVCATSLAKKIDQLYQEKLYFGLCVLGQLAQSRGAQGLFRQILEGSLLRGLKQGLHFEKVLPLGFLGVFCPIKLKGEQTRMLCVGGLEQDFEGFYGAIRGLSL</sequence>
<dbReference type="NCBIfam" id="NF003033">
    <property type="entry name" value="PRK03911.1"/>
    <property type="match status" value="1"/>
</dbReference>
<dbReference type="InterPro" id="IPR036388">
    <property type="entry name" value="WH-like_DNA-bd_sf"/>
</dbReference>
<dbReference type="Gene3D" id="1.10.10.10">
    <property type="entry name" value="Winged helix-like DNA-binding domain superfamily/Winged helix DNA-binding domain"/>
    <property type="match status" value="1"/>
</dbReference>
<evidence type="ECO:0000256" key="4">
    <source>
        <dbReference type="ARBA" id="ARBA00023163"/>
    </source>
</evidence>